<sequence length="88" mass="9476">AEQNSMLDYENTGSCRMEFLARELDDPSAAPCGRCDNCAGAWYPAGVAEEAVRSADSSLHRAGTEIEPRSMWPSGMDRLGVPVKGRIG</sequence>
<dbReference type="Gene3D" id="1.10.10.10">
    <property type="entry name" value="Winged helix-like DNA-binding domain superfamily/Winged helix DNA-binding domain"/>
    <property type="match status" value="1"/>
</dbReference>
<feature type="domain" description="ATP-dependent DNA helicase RecQ zinc-binding" evidence="2">
    <location>
        <begin position="4"/>
        <end position="38"/>
    </location>
</feature>
<dbReference type="Pfam" id="PF16124">
    <property type="entry name" value="RecQ_Zn_bind"/>
    <property type="match status" value="1"/>
</dbReference>
<feature type="compositionally biased region" description="Basic and acidic residues" evidence="1">
    <location>
        <begin position="59"/>
        <end position="68"/>
    </location>
</feature>
<feature type="region of interest" description="Disordered" evidence="1">
    <location>
        <begin position="59"/>
        <end position="88"/>
    </location>
</feature>
<evidence type="ECO:0000313" key="3">
    <source>
        <dbReference type="EMBL" id="NKX49679.1"/>
    </source>
</evidence>
<keyword evidence="4" id="KW-1185">Reference proteome</keyword>
<dbReference type="EMBL" id="JAAZSR010000030">
    <property type="protein sequence ID" value="NKX49679.1"/>
    <property type="molecule type" value="Genomic_DNA"/>
</dbReference>
<feature type="non-terminal residue" evidence="3">
    <location>
        <position position="1"/>
    </location>
</feature>
<evidence type="ECO:0000256" key="1">
    <source>
        <dbReference type="SAM" id="MobiDB-lite"/>
    </source>
</evidence>
<comment type="caution">
    <text evidence="3">The sequence shown here is derived from an EMBL/GenBank/DDBJ whole genome shotgun (WGS) entry which is preliminary data.</text>
</comment>
<protein>
    <submittedName>
        <fullName evidence="3">Recombinase RecQ</fullName>
    </submittedName>
</protein>
<name>A0ABX1JLC8_9MICC</name>
<proteinExistence type="predicted"/>
<evidence type="ECO:0000313" key="4">
    <source>
        <dbReference type="Proteomes" id="UP000523795"/>
    </source>
</evidence>
<gene>
    <name evidence="3" type="ORF">HER39_03615</name>
</gene>
<dbReference type="InterPro" id="IPR032284">
    <property type="entry name" value="RecQ_Zn-bd"/>
</dbReference>
<accession>A0ABX1JLC8</accession>
<feature type="non-terminal residue" evidence="3">
    <location>
        <position position="88"/>
    </location>
</feature>
<evidence type="ECO:0000259" key="2">
    <source>
        <dbReference type="Pfam" id="PF16124"/>
    </source>
</evidence>
<organism evidence="3 4">
    <name type="scientific">Arthrobacter deserti</name>
    <dbReference type="NCBI Taxonomy" id="1742687"/>
    <lineage>
        <taxon>Bacteria</taxon>
        <taxon>Bacillati</taxon>
        <taxon>Actinomycetota</taxon>
        <taxon>Actinomycetes</taxon>
        <taxon>Micrococcales</taxon>
        <taxon>Micrococcaceae</taxon>
        <taxon>Arthrobacter</taxon>
    </lineage>
</organism>
<dbReference type="InterPro" id="IPR036388">
    <property type="entry name" value="WH-like_DNA-bd_sf"/>
</dbReference>
<reference evidence="3 4" key="1">
    <citation type="submission" date="2020-04" db="EMBL/GenBank/DDBJ databases">
        <authorList>
            <person name="Liu S."/>
        </authorList>
    </citation>
    <scope>NUCLEOTIDE SEQUENCE [LARGE SCALE GENOMIC DNA]</scope>
    <source>
        <strain evidence="3 4">CGMCC 1.15091</strain>
    </source>
</reference>
<dbReference type="Proteomes" id="UP000523795">
    <property type="component" value="Unassembled WGS sequence"/>
</dbReference>